<accession>A0ABM1NGD9</accession>
<dbReference type="RefSeq" id="XP_017785889.1">
    <property type="nucleotide sequence ID" value="XM_017930400.1"/>
</dbReference>
<organism evidence="3 4">
    <name type="scientific">Nicrophorus vespilloides</name>
    <name type="common">Boreal carrion beetle</name>
    <dbReference type="NCBI Taxonomy" id="110193"/>
    <lineage>
        <taxon>Eukaryota</taxon>
        <taxon>Metazoa</taxon>
        <taxon>Ecdysozoa</taxon>
        <taxon>Arthropoda</taxon>
        <taxon>Hexapoda</taxon>
        <taxon>Insecta</taxon>
        <taxon>Pterygota</taxon>
        <taxon>Neoptera</taxon>
        <taxon>Endopterygota</taxon>
        <taxon>Coleoptera</taxon>
        <taxon>Polyphaga</taxon>
        <taxon>Staphyliniformia</taxon>
        <taxon>Silphidae</taxon>
        <taxon>Nicrophorinae</taxon>
        <taxon>Nicrophorus</taxon>
    </lineage>
</organism>
<name>A0ABM1NGD9_NICVS</name>
<feature type="transmembrane region" description="Helical" evidence="2">
    <location>
        <begin position="28"/>
        <end position="47"/>
    </location>
</feature>
<keyword evidence="2" id="KW-0472">Membrane</keyword>
<feature type="non-terminal residue" evidence="4">
    <location>
        <position position="1"/>
    </location>
</feature>
<proteinExistence type="predicted"/>
<dbReference type="Pfam" id="PF07898">
    <property type="entry name" value="DUF1676"/>
    <property type="match status" value="1"/>
</dbReference>
<protein>
    <submittedName>
        <fullName evidence="4">Uncharacterized protein LOC108569021</fullName>
    </submittedName>
</protein>
<keyword evidence="3" id="KW-1185">Reference proteome</keyword>
<feature type="compositionally biased region" description="Gly residues" evidence="1">
    <location>
        <begin position="1"/>
        <end position="11"/>
    </location>
</feature>
<dbReference type="InterPro" id="IPR012464">
    <property type="entry name" value="DUF1676"/>
</dbReference>
<keyword evidence="2" id="KW-1133">Transmembrane helix</keyword>
<reference evidence="4" key="1">
    <citation type="submission" date="2025-08" db="UniProtKB">
        <authorList>
            <consortium name="RefSeq"/>
        </authorList>
    </citation>
    <scope>IDENTIFICATION</scope>
    <source>
        <tissue evidence="4">Whole Larva</tissue>
    </source>
</reference>
<evidence type="ECO:0000313" key="3">
    <source>
        <dbReference type="Proteomes" id="UP000695000"/>
    </source>
</evidence>
<gene>
    <name evidence="4" type="primary">LOC108569021</name>
</gene>
<dbReference type="Proteomes" id="UP000695000">
    <property type="component" value="Unplaced"/>
</dbReference>
<dbReference type="GeneID" id="108569021"/>
<evidence type="ECO:0000313" key="4">
    <source>
        <dbReference type="RefSeq" id="XP_017785889.1"/>
    </source>
</evidence>
<evidence type="ECO:0000256" key="2">
    <source>
        <dbReference type="SAM" id="Phobius"/>
    </source>
</evidence>
<feature type="region of interest" description="Disordered" evidence="1">
    <location>
        <begin position="1"/>
        <end position="22"/>
    </location>
</feature>
<evidence type="ECO:0000256" key="1">
    <source>
        <dbReference type="SAM" id="MobiDB-lite"/>
    </source>
</evidence>
<sequence>HGEVSLGGGHGSKGKKEKKEKKDLMSKILPMMVMPFLISSSMIPLVLTSLKFMLIKSMFVGKIAILLIAINAFWKSENRGGVYSHNINLQKEEKDLYSAHYGYSGDEEYGAYVNRRRSGRR</sequence>
<keyword evidence="2" id="KW-0812">Transmembrane</keyword>